<sequence>MVFSSPLFLFLFLPLVLLGTLLLPRQARNGFLLVASLGFYAWGEPYHYWLMVVSILLNWAAGLYLAPAGTCPRGSDDASRKWLLGLTLAANLGLLLHYKYFNFLLANANELAGALGYAPLLIQEEAVHLPIGISFFTFQGMSYLLDVYRGHSAPQRNPFRVGLYISLFPQLIAGPIVRYEDVAREMEHRQVSLDGWAYGIQRFILGLGKKVLLANTLGALADQVMALPIAEMSPGIAWLGIICYTLQIYFDFSGYSDMAIGLGAMFGFKFPENFDYPYISQSIQEFWRRWHITLSTWFRDYLYIPLGGNRRGPFRTYFNLFAVFTLCGIWHGASWNFLIWGLYYSVFLILERAFLGALLKRIWRPIRHLYALVVVMVGWVFFRIEELPQALRYLQAMVGGNAADQVLHTASQYLHGELIGALVLGALFATPVANVQFRRLCQLGQTRLAPQVIAFAMLTGVFLLSVLQAAVSTYNPFIYFRF</sequence>
<proteinExistence type="inferred from homology"/>
<keyword evidence="3 9" id="KW-1003">Cell membrane</keyword>
<dbReference type="HOGENOM" id="CLU_025255_1_3_7"/>
<gene>
    <name evidence="11" type="ORF">DGI_0324</name>
</gene>
<protein>
    <submittedName>
        <fullName evidence="11">Putative poly(Beta-D-mannuronate) O-acetyltransferase</fullName>
    </submittedName>
</protein>
<keyword evidence="8 9" id="KW-0012">Acyltransferase</keyword>
<feature type="transmembrane region" description="Helical" evidence="10">
    <location>
        <begin position="316"/>
        <end position="333"/>
    </location>
</feature>
<dbReference type="InterPro" id="IPR004299">
    <property type="entry name" value="MBOAT_fam"/>
</dbReference>
<comment type="subcellular location">
    <subcellularLocation>
        <location evidence="1">Cell membrane</location>
        <topology evidence="1">Multi-pass membrane protein</topology>
    </subcellularLocation>
</comment>
<evidence type="ECO:0000256" key="10">
    <source>
        <dbReference type="SAM" id="Phobius"/>
    </source>
</evidence>
<dbReference type="PATRIC" id="fig|1121448.10.peg.329"/>
<keyword evidence="12" id="KW-1185">Reference proteome</keyword>
<dbReference type="KEGG" id="dgg:DGI_0324"/>
<feature type="transmembrane region" description="Helical" evidence="10">
    <location>
        <begin position="418"/>
        <end position="437"/>
    </location>
</feature>
<dbReference type="PANTHER" id="PTHR13285:SF23">
    <property type="entry name" value="TEICHOIC ACID D-ALANYLTRANSFERASE"/>
    <property type="match status" value="1"/>
</dbReference>
<organism evidence="11 12">
    <name type="scientific">Megalodesulfovibrio gigas (strain ATCC 19364 / DSM 1382 / NCIMB 9332 / VKM B-1759)</name>
    <name type="common">Desulfovibrio gigas</name>
    <dbReference type="NCBI Taxonomy" id="1121448"/>
    <lineage>
        <taxon>Bacteria</taxon>
        <taxon>Pseudomonadati</taxon>
        <taxon>Thermodesulfobacteriota</taxon>
        <taxon>Desulfovibrionia</taxon>
        <taxon>Desulfovibrionales</taxon>
        <taxon>Desulfovibrionaceae</taxon>
        <taxon>Megalodesulfovibrio</taxon>
    </lineage>
</organism>
<dbReference type="InterPro" id="IPR051085">
    <property type="entry name" value="MB_O-acyltransferase"/>
</dbReference>
<dbReference type="Pfam" id="PF03062">
    <property type="entry name" value="MBOAT"/>
    <property type="match status" value="1"/>
</dbReference>
<feature type="transmembrane region" description="Helical" evidence="10">
    <location>
        <begin position="82"/>
        <end position="101"/>
    </location>
</feature>
<evidence type="ECO:0000256" key="5">
    <source>
        <dbReference type="ARBA" id="ARBA00022692"/>
    </source>
</evidence>
<dbReference type="InterPro" id="IPR028362">
    <property type="entry name" value="AlgI"/>
</dbReference>
<keyword evidence="5 10" id="KW-0812">Transmembrane</keyword>
<dbReference type="PIRSF" id="PIRSF016636">
    <property type="entry name" value="AlgI_DltB"/>
    <property type="match status" value="1"/>
</dbReference>
<dbReference type="GO" id="GO:0016746">
    <property type="term" value="F:acyltransferase activity"/>
    <property type="evidence" value="ECO:0007669"/>
    <property type="project" value="UniProtKB-KW"/>
</dbReference>
<reference evidence="12" key="2">
    <citation type="submission" date="2013-07" db="EMBL/GenBank/DDBJ databases">
        <authorList>
            <person name="Morais-Silva F.O."/>
            <person name="Rezende A.M."/>
            <person name="Pimentel C."/>
            <person name="Resende D.M."/>
            <person name="Santos C.I."/>
            <person name="Clemente C."/>
            <person name="de Oliveira L.M."/>
            <person name="da Silva S.M."/>
            <person name="Costa D.A."/>
            <person name="Varela-Raposo A."/>
            <person name="Horacio E.C.A."/>
            <person name="Matos M."/>
            <person name="Flores O."/>
            <person name="Ruiz J.C."/>
            <person name="Rodrigues-Pousada C."/>
        </authorList>
    </citation>
    <scope>NUCLEOTIDE SEQUENCE [LARGE SCALE GENOMIC DNA]</scope>
    <source>
        <strain evidence="12">ATCC 19364 / DSM 1382 / NCIMB 9332 / VKM B-1759</strain>
    </source>
</reference>
<keyword evidence="4 9" id="KW-0808">Transferase</keyword>
<dbReference type="OrthoDB" id="139172at2"/>
<evidence type="ECO:0000256" key="3">
    <source>
        <dbReference type="ARBA" id="ARBA00022475"/>
    </source>
</evidence>
<feature type="transmembrane region" description="Helical" evidence="10">
    <location>
        <begin position="46"/>
        <end position="70"/>
    </location>
</feature>
<feature type="transmembrane region" description="Helical" evidence="10">
    <location>
        <begin position="127"/>
        <end position="148"/>
    </location>
</feature>
<evidence type="ECO:0000256" key="2">
    <source>
        <dbReference type="ARBA" id="ARBA00010323"/>
    </source>
</evidence>
<evidence type="ECO:0000256" key="4">
    <source>
        <dbReference type="ARBA" id="ARBA00022679"/>
    </source>
</evidence>
<comment type="similarity">
    <text evidence="2 9">Belongs to the membrane-bound acyltransferase family.</text>
</comment>
<dbReference type="EMBL" id="CP006585">
    <property type="protein sequence ID" value="AGW12251.1"/>
    <property type="molecule type" value="Genomic_DNA"/>
</dbReference>
<dbReference type="GO" id="GO:0005886">
    <property type="term" value="C:plasma membrane"/>
    <property type="evidence" value="ECO:0007669"/>
    <property type="project" value="UniProtKB-SubCell"/>
</dbReference>
<evidence type="ECO:0000256" key="9">
    <source>
        <dbReference type="PIRNR" id="PIRNR016636"/>
    </source>
</evidence>
<dbReference type="RefSeq" id="WP_021758864.1">
    <property type="nucleotide sequence ID" value="NC_022444.1"/>
</dbReference>
<dbReference type="AlphaFoldDB" id="T2G7Y9"/>
<dbReference type="InterPro" id="IPR024194">
    <property type="entry name" value="Ac/AlaTfrase_AlgI/DltB"/>
</dbReference>
<feature type="transmembrane region" description="Helical" evidence="10">
    <location>
        <begin position="339"/>
        <end position="359"/>
    </location>
</feature>
<reference evidence="11 12" key="1">
    <citation type="journal article" date="2013" name="J. Bacteriol.">
        <title>Roles of HynAB and Ech, the only two hydrogenases found in the model sulfate reducer Desulfovibrio gigas.</title>
        <authorList>
            <person name="Morais-Silva F.O."/>
            <person name="Santos C.I."/>
            <person name="Rodrigues R."/>
            <person name="Pereira I.A."/>
            <person name="Rodrigues-Pousada C."/>
        </authorList>
    </citation>
    <scope>NUCLEOTIDE SEQUENCE [LARGE SCALE GENOMIC DNA]</scope>
    <source>
        <strain evidence="12">ATCC 19364 / DSM 1382 / NCIMB 9332 / VKM B-1759</strain>
    </source>
</reference>
<feature type="transmembrane region" description="Helical" evidence="10">
    <location>
        <begin position="366"/>
        <end position="384"/>
    </location>
</feature>
<keyword evidence="6 10" id="KW-1133">Transmembrane helix</keyword>
<evidence type="ECO:0000256" key="7">
    <source>
        <dbReference type="ARBA" id="ARBA00023136"/>
    </source>
</evidence>
<name>T2G7Y9_MEGG1</name>
<keyword evidence="7 9" id="KW-0472">Membrane</keyword>
<dbReference type="STRING" id="1121448.DGI_0324"/>
<evidence type="ECO:0000256" key="8">
    <source>
        <dbReference type="ARBA" id="ARBA00023315"/>
    </source>
</evidence>
<dbReference type="eggNOG" id="COG1696">
    <property type="taxonomic scope" value="Bacteria"/>
</dbReference>
<evidence type="ECO:0000256" key="1">
    <source>
        <dbReference type="ARBA" id="ARBA00004651"/>
    </source>
</evidence>
<evidence type="ECO:0000313" key="12">
    <source>
        <dbReference type="Proteomes" id="UP000016587"/>
    </source>
</evidence>
<accession>T2G7Y9</accession>
<evidence type="ECO:0000256" key="6">
    <source>
        <dbReference type="ARBA" id="ARBA00022989"/>
    </source>
</evidence>
<dbReference type="GO" id="GO:0042121">
    <property type="term" value="P:alginic acid biosynthetic process"/>
    <property type="evidence" value="ECO:0007669"/>
    <property type="project" value="InterPro"/>
</dbReference>
<dbReference type="PIRSF" id="PIRSF500217">
    <property type="entry name" value="AlgI"/>
    <property type="match status" value="1"/>
</dbReference>
<feature type="transmembrane region" description="Helical" evidence="10">
    <location>
        <begin position="449"/>
        <end position="471"/>
    </location>
</feature>
<dbReference type="PANTHER" id="PTHR13285">
    <property type="entry name" value="ACYLTRANSFERASE"/>
    <property type="match status" value="1"/>
</dbReference>
<evidence type="ECO:0000313" key="11">
    <source>
        <dbReference type="EMBL" id="AGW12251.1"/>
    </source>
</evidence>
<dbReference type="Proteomes" id="UP000016587">
    <property type="component" value="Chromosome"/>
</dbReference>